<reference evidence="4 5" key="1">
    <citation type="submission" date="2021-01" db="EMBL/GenBank/DDBJ databases">
        <title>Whole genome shotgun sequence of Actinoplanes durhamensis NBRC 14914.</title>
        <authorList>
            <person name="Komaki H."/>
            <person name="Tamura T."/>
        </authorList>
    </citation>
    <scope>NUCLEOTIDE SEQUENCE [LARGE SCALE GENOMIC DNA]</scope>
    <source>
        <strain evidence="4 5">NBRC 14914</strain>
    </source>
</reference>
<evidence type="ECO:0000256" key="1">
    <source>
        <dbReference type="SAM" id="MobiDB-lite"/>
    </source>
</evidence>
<evidence type="ECO:0000313" key="5">
    <source>
        <dbReference type="Proteomes" id="UP000637628"/>
    </source>
</evidence>
<feature type="compositionally biased region" description="Low complexity" evidence="1">
    <location>
        <begin position="163"/>
        <end position="175"/>
    </location>
</feature>
<evidence type="ECO:0000313" key="4">
    <source>
        <dbReference type="EMBL" id="GIE04833.1"/>
    </source>
</evidence>
<dbReference type="InterPro" id="IPR027273">
    <property type="entry name" value="Neocarzinostatin-like"/>
</dbReference>
<protein>
    <submittedName>
        <fullName evidence="4">Uncharacterized protein</fullName>
    </submittedName>
</protein>
<comment type="caution">
    <text evidence="4">The sequence shown here is derived from an EMBL/GenBank/DDBJ whole genome shotgun (WGS) entry which is preliminary data.</text>
</comment>
<feature type="chain" id="PRO_5046968111" evidence="3">
    <location>
        <begin position="27"/>
        <end position="258"/>
    </location>
</feature>
<accession>A0ABQ3Z4T3</accession>
<keyword evidence="2" id="KW-1133">Transmembrane helix</keyword>
<keyword evidence="2" id="KW-0812">Transmembrane</keyword>
<sequence>MRNGWRAAVTALALLTIVMTGTPAQAAGKLSVSKTKGLARAGQTVTVTGSGYDVTKGIYVAFCLDNGAGVLPSPCGGGADMTGSSGGSAWISSHPPSYGEGLATPYGKNGSFRVSIHVSQMIGTIDCAVRGCAIVTRNDHTRSNDRSQDVRVPIRFAAAATGSGSGVSATPVPGSTAAAPAVKQSKPIGPPSGKLATEAPPAAAVTEVAELQAFAPTLTRTSTATPLGHWWAIGGAFLTGLLLAVVTGRIRRARRGSM</sequence>
<feature type="transmembrane region" description="Helical" evidence="2">
    <location>
        <begin position="230"/>
        <end position="250"/>
    </location>
</feature>
<dbReference type="SUPFAM" id="SSF49319">
    <property type="entry name" value="Actinoxanthin-like"/>
    <property type="match status" value="1"/>
</dbReference>
<organism evidence="4 5">
    <name type="scientific">Paractinoplanes durhamensis</name>
    <dbReference type="NCBI Taxonomy" id="113563"/>
    <lineage>
        <taxon>Bacteria</taxon>
        <taxon>Bacillati</taxon>
        <taxon>Actinomycetota</taxon>
        <taxon>Actinomycetes</taxon>
        <taxon>Micromonosporales</taxon>
        <taxon>Micromonosporaceae</taxon>
        <taxon>Paractinoplanes</taxon>
    </lineage>
</organism>
<keyword evidence="5" id="KW-1185">Reference proteome</keyword>
<feature type="region of interest" description="Disordered" evidence="1">
    <location>
        <begin position="163"/>
        <end position="199"/>
    </location>
</feature>
<evidence type="ECO:0000256" key="3">
    <source>
        <dbReference type="SAM" id="SignalP"/>
    </source>
</evidence>
<dbReference type="Gene3D" id="2.60.40.230">
    <property type="entry name" value="Neocarzinostatin-like"/>
    <property type="match status" value="1"/>
</dbReference>
<name>A0ABQ3Z4T3_9ACTN</name>
<keyword evidence="3" id="KW-0732">Signal</keyword>
<feature type="signal peptide" evidence="3">
    <location>
        <begin position="1"/>
        <end position="26"/>
    </location>
</feature>
<dbReference type="RefSeq" id="WP_239132812.1">
    <property type="nucleotide sequence ID" value="NZ_BAAATX010000021.1"/>
</dbReference>
<dbReference type="EMBL" id="BOML01000050">
    <property type="protein sequence ID" value="GIE04833.1"/>
    <property type="molecule type" value="Genomic_DNA"/>
</dbReference>
<dbReference type="Proteomes" id="UP000637628">
    <property type="component" value="Unassembled WGS sequence"/>
</dbReference>
<gene>
    <name evidence="4" type="ORF">Adu01nite_61830</name>
</gene>
<keyword evidence="2" id="KW-0472">Membrane</keyword>
<evidence type="ECO:0000256" key="2">
    <source>
        <dbReference type="SAM" id="Phobius"/>
    </source>
</evidence>
<proteinExistence type="predicted"/>